<name>A0A8J2RHJ6_9CRUS</name>
<dbReference type="InterPro" id="IPR028945">
    <property type="entry name" value="Get1"/>
</dbReference>
<keyword evidence="7 10" id="KW-0472">Membrane</keyword>
<evidence type="ECO:0000256" key="3">
    <source>
        <dbReference type="ARBA" id="ARBA00017951"/>
    </source>
</evidence>
<keyword evidence="12" id="KW-1185">Reference proteome</keyword>
<evidence type="ECO:0000313" key="11">
    <source>
        <dbReference type="EMBL" id="CAH0104746.1"/>
    </source>
</evidence>
<feature type="transmembrane region" description="Helical" evidence="10">
    <location>
        <begin position="20"/>
        <end position="41"/>
    </location>
</feature>
<protein>
    <recommendedName>
        <fullName evidence="3">Guided entry of tail-anchored proteins factor 1</fullName>
    </recommendedName>
    <alternativeName>
        <fullName evidence="8">Tail-anchored protein insertion receptor WRB</fullName>
    </alternativeName>
    <alternativeName>
        <fullName evidence="9">Tryptophan-rich basic protein</fullName>
    </alternativeName>
</protein>
<sequence>MDTRIQGILERKEWMWKGSIMFTFWVIAVFILIGSLLPSIVKWGTHFVFKVSDEEKRIREEFKGLRKELAGISAVDEFARYARIQRKMNKLDEQIQSLGQSRMDGRESIRWKLTKAIQVINGAVLVYLAVTQRYEPVLTGLSDWFWPLNLLLSYPTGIEGALSISHFLLALVVHHLLDETPRLSVQVGQLRRFGIDLFRVDLRIGHDQTTPPLHLVHLLQSDEQRCLVLDQPR</sequence>
<dbReference type="Pfam" id="PF04420">
    <property type="entry name" value="CHD5"/>
    <property type="match status" value="1"/>
</dbReference>
<dbReference type="PANTHER" id="PTHR42650:SF1">
    <property type="entry name" value="GUIDED ENTRY OF TAIL-ANCHORED PROTEINS FACTOR 1"/>
    <property type="match status" value="1"/>
</dbReference>
<evidence type="ECO:0000256" key="6">
    <source>
        <dbReference type="ARBA" id="ARBA00022989"/>
    </source>
</evidence>
<accession>A0A8J2RHJ6</accession>
<comment type="similarity">
    <text evidence="2">Belongs to the WRB/GET1 family.</text>
</comment>
<keyword evidence="5" id="KW-0256">Endoplasmic reticulum</keyword>
<dbReference type="EMBL" id="CAKKLH010000154">
    <property type="protein sequence ID" value="CAH0104746.1"/>
    <property type="molecule type" value="Genomic_DNA"/>
</dbReference>
<comment type="caution">
    <text evidence="11">The sequence shown here is derived from an EMBL/GenBank/DDBJ whole genome shotgun (WGS) entry which is preliminary data.</text>
</comment>
<dbReference type="PANTHER" id="PTHR42650">
    <property type="entry name" value="TAIL-ANCHORED PROTEIN INSERTION RECEPTOR WRB"/>
    <property type="match status" value="1"/>
</dbReference>
<dbReference type="GO" id="GO:0043529">
    <property type="term" value="C:GET complex"/>
    <property type="evidence" value="ECO:0007669"/>
    <property type="project" value="TreeGrafter"/>
</dbReference>
<evidence type="ECO:0000256" key="8">
    <source>
        <dbReference type="ARBA" id="ARBA00032437"/>
    </source>
</evidence>
<reference evidence="11" key="1">
    <citation type="submission" date="2021-11" db="EMBL/GenBank/DDBJ databases">
        <authorList>
            <person name="Schell T."/>
        </authorList>
    </citation>
    <scope>NUCLEOTIDE SEQUENCE</scope>
    <source>
        <strain evidence="11">M5</strain>
    </source>
</reference>
<evidence type="ECO:0000256" key="7">
    <source>
        <dbReference type="ARBA" id="ARBA00023136"/>
    </source>
</evidence>
<evidence type="ECO:0000256" key="2">
    <source>
        <dbReference type="ARBA" id="ARBA00010799"/>
    </source>
</evidence>
<dbReference type="GO" id="GO:0005789">
    <property type="term" value="C:endoplasmic reticulum membrane"/>
    <property type="evidence" value="ECO:0007669"/>
    <property type="project" value="UniProtKB-SubCell"/>
</dbReference>
<organism evidence="11 12">
    <name type="scientific">Daphnia galeata</name>
    <dbReference type="NCBI Taxonomy" id="27404"/>
    <lineage>
        <taxon>Eukaryota</taxon>
        <taxon>Metazoa</taxon>
        <taxon>Ecdysozoa</taxon>
        <taxon>Arthropoda</taxon>
        <taxon>Crustacea</taxon>
        <taxon>Branchiopoda</taxon>
        <taxon>Diplostraca</taxon>
        <taxon>Cladocera</taxon>
        <taxon>Anomopoda</taxon>
        <taxon>Daphniidae</taxon>
        <taxon>Daphnia</taxon>
    </lineage>
</organism>
<dbReference type="OrthoDB" id="69461at2759"/>
<evidence type="ECO:0000256" key="10">
    <source>
        <dbReference type="SAM" id="Phobius"/>
    </source>
</evidence>
<evidence type="ECO:0000313" key="12">
    <source>
        <dbReference type="Proteomes" id="UP000789390"/>
    </source>
</evidence>
<keyword evidence="6 10" id="KW-1133">Transmembrane helix</keyword>
<dbReference type="AlphaFoldDB" id="A0A8J2RHJ6"/>
<evidence type="ECO:0000256" key="4">
    <source>
        <dbReference type="ARBA" id="ARBA00022692"/>
    </source>
</evidence>
<dbReference type="GO" id="GO:0043495">
    <property type="term" value="F:protein-membrane adaptor activity"/>
    <property type="evidence" value="ECO:0007669"/>
    <property type="project" value="TreeGrafter"/>
</dbReference>
<evidence type="ECO:0000256" key="1">
    <source>
        <dbReference type="ARBA" id="ARBA00004477"/>
    </source>
</evidence>
<comment type="subcellular location">
    <subcellularLocation>
        <location evidence="1">Endoplasmic reticulum membrane</location>
        <topology evidence="1">Multi-pass membrane protein</topology>
    </subcellularLocation>
</comment>
<dbReference type="GO" id="GO:0071816">
    <property type="term" value="P:tail-anchored membrane protein insertion into ER membrane"/>
    <property type="evidence" value="ECO:0007669"/>
    <property type="project" value="InterPro"/>
</dbReference>
<proteinExistence type="inferred from homology"/>
<evidence type="ECO:0000256" key="9">
    <source>
        <dbReference type="ARBA" id="ARBA00033006"/>
    </source>
</evidence>
<dbReference type="InterPro" id="IPR029012">
    <property type="entry name" value="Helix_hairpin_bin_sf"/>
</dbReference>
<gene>
    <name evidence="11" type="ORF">DGAL_LOCUS7663</name>
</gene>
<dbReference type="Gene3D" id="1.10.287.660">
    <property type="entry name" value="Helix hairpin bin"/>
    <property type="match status" value="1"/>
</dbReference>
<dbReference type="Proteomes" id="UP000789390">
    <property type="component" value="Unassembled WGS sequence"/>
</dbReference>
<evidence type="ECO:0000256" key="5">
    <source>
        <dbReference type="ARBA" id="ARBA00022824"/>
    </source>
</evidence>
<keyword evidence="4 10" id="KW-0812">Transmembrane</keyword>